<protein>
    <submittedName>
        <fullName evidence="1">PhoU domain-containing protein</fullName>
    </submittedName>
</protein>
<name>A0ACC6TMK0_9CREN</name>
<dbReference type="EMBL" id="JZWS03000002">
    <property type="protein sequence ID" value="MEW9491097.1"/>
    <property type="molecule type" value="Genomic_DNA"/>
</dbReference>
<accession>A0ACC6TMK0</accession>
<proteinExistence type="predicted"/>
<evidence type="ECO:0000313" key="1">
    <source>
        <dbReference type="EMBL" id="MEW9491097.1"/>
    </source>
</evidence>
<organism evidence="1 2">
    <name type="scientific">Candidatus Aramenus sulfurataquae</name>
    <dbReference type="NCBI Taxonomy" id="1326980"/>
    <lineage>
        <taxon>Archaea</taxon>
        <taxon>Thermoproteota</taxon>
        <taxon>Thermoprotei</taxon>
        <taxon>Sulfolobales</taxon>
        <taxon>Sulfolobaceae</taxon>
        <taxon>Candidatus Aramenus</taxon>
    </lineage>
</organism>
<gene>
    <name evidence="1" type="ORF">TQ35_0002700</name>
</gene>
<reference evidence="1" key="1">
    <citation type="submission" date="2024-07" db="EMBL/GenBank/DDBJ databases">
        <title>Metagenome and Metagenome-Assembled Genomes of Archaea from a hot spring from the geothermal field of Los Azufres, Mexico.</title>
        <authorList>
            <person name="Marin-Paredes R."/>
            <person name="Martinez-Romero E."/>
            <person name="Servin-Garciduenas L.E."/>
        </authorList>
    </citation>
    <scope>NUCLEOTIDE SEQUENCE</scope>
    <source>
        <strain evidence="1">AZ1-454</strain>
    </source>
</reference>
<sequence length="338" mass="38461">MPGKIVRKVQLTGGSTYIVSLPKSWVKLLSLKPGDEVEISQDKNLRLIVAPRTSDQKQEKAVISCENLKPDFAIREFIAYYMAGYVTVSLSCGKMKPEDRSVIKDAIRKRLLGAEVVEEDADSLTVQFLVNEKDLPISRAISRAATISQNMLKDVITAMENWDVDIAREVMERDDEVDRFYFYVSRQLSLSVSNFEILEEEGYNIAQIVDIHSAIKSIERISDHSSRIAGLIPQFNGQRDKDLIEFGKLVLDVYKRATSAFIEGRKDIANKLIEEDAKIAEMHRQVSAKILSSDSPYKISFLMASDSFRRISRYSMDLAETSINILAKRRMEYEELKD</sequence>
<evidence type="ECO:0000313" key="2">
    <source>
        <dbReference type="Proteomes" id="UP000053480"/>
    </source>
</evidence>
<comment type="caution">
    <text evidence="1">The sequence shown here is derived from an EMBL/GenBank/DDBJ whole genome shotgun (WGS) entry which is preliminary data.</text>
</comment>
<dbReference type="Proteomes" id="UP000053480">
    <property type="component" value="Unassembled WGS sequence"/>
</dbReference>